<dbReference type="NCBIfam" id="TIGR01003">
    <property type="entry name" value="PTS_HPr_family"/>
    <property type="match status" value="1"/>
</dbReference>
<gene>
    <name evidence="5" type="ORF">SAMN05446037_1002150</name>
</gene>
<dbReference type="PRINTS" id="PR00107">
    <property type="entry name" value="PHOSPHOCPHPR"/>
</dbReference>
<keyword evidence="2" id="KW-0963">Cytoplasm</keyword>
<dbReference type="InterPro" id="IPR050399">
    <property type="entry name" value="HPr"/>
</dbReference>
<evidence type="ECO:0000313" key="6">
    <source>
        <dbReference type="Proteomes" id="UP000198304"/>
    </source>
</evidence>
<dbReference type="PANTHER" id="PTHR33705">
    <property type="entry name" value="PHOSPHOCARRIER PROTEIN HPR"/>
    <property type="match status" value="1"/>
</dbReference>
<dbReference type="SUPFAM" id="SSF55594">
    <property type="entry name" value="HPr-like"/>
    <property type="match status" value="1"/>
</dbReference>
<dbReference type="InterPro" id="IPR035895">
    <property type="entry name" value="HPr-like_sf"/>
</dbReference>
<dbReference type="GO" id="GO:0005737">
    <property type="term" value="C:cytoplasm"/>
    <property type="evidence" value="ECO:0007669"/>
    <property type="project" value="UniProtKB-SubCell"/>
</dbReference>
<comment type="subcellular location">
    <subcellularLocation>
        <location evidence="1">Cytoplasm</location>
    </subcellularLocation>
</comment>
<evidence type="ECO:0000256" key="3">
    <source>
        <dbReference type="ARBA" id="ARBA00022683"/>
    </source>
</evidence>
<accession>A0A239AN39</accession>
<keyword evidence="6" id="KW-1185">Reference proteome</keyword>
<organism evidence="5 6">
    <name type="scientific">Anaerovirgula multivorans</name>
    <dbReference type="NCBI Taxonomy" id="312168"/>
    <lineage>
        <taxon>Bacteria</taxon>
        <taxon>Bacillati</taxon>
        <taxon>Bacillota</taxon>
        <taxon>Clostridia</taxon>
        <taxon>Peptostreptococcales</taxon>
        <taxon>Natronincolaceae</taxon>
        <taxon>Anaerovirgula</taxon>
    </lineage>
</organism>
<evidence type="ECO:0000256" key="1">
    <source>
        <dbReference type="ARBA" id="ARBA00004496"/>
    </source>
</evidence>
<sequence length="87" mass="9879">MLEKKIIIQKETGLNARAASLLVKEATRFKSESFIMKDGNEYNCKSIMHIMSMLAGMGEEILLKVEGSDEEKAFRALVELIENLRDE</sequence>
<keyword evidence="3" id="KW-0598">Phosphotransferase system</keyword>
<proteinExistence type="predicted"/>
<dbReference type="Gene3D" id="3.30.1340.10">
    <property type="entry name" value="HPr-like"/>
    <property type="match status" value="1"/>
</dbReference>
<evidence type="ECO:0000259" key="4">
    <source>
        <dbReference type="PROSITE" id="PS51350"/>
    </source>
</evidence>
<dbReference type="InterPro" id="IPR000032">
    <property type="entry name" value="HPr-like"/>
</dbReference>
<dbReference type="RefSeq" id="WP_089281342.1">
    <property type="nucleotide sequence ID" value="NZ_FZOJ01000002.1"/>
</dbReference>
<evidence type="ECO:0000313" key="5">
    <source>
        <dbReference type="EMBL" id="SNR96959.1"/>
    </source>
</evidence>
<dbReference type="Pfam" id="PF00381">
    <property type="entry name" value="PTS-HPr"/>
    <property type="match status" value="1"/>
</dbReference>
<dbReference type="PANTHER" id="PTHR33705:SF2">
    <property type="entry name" value="PHOSPHOCARRIER PROTEIN NPR"/>
    <property type="match status" value="1"/>
</dbReference>
<evidence type="ECO:0000256" key="2">
    <source>
        <dbReference type="ARBA" id="ARBA00022490"/>
    </source>
</evidence>
<dbReference type="GO" id="GO:0009401">
    <property type="term" value="P:phosphoenolpyruvate-dependent sugar phosphotransferase system"/>
    <property type="evidence" value="ECO:0007669"/>
    <property type="project" value="UniProtKB-KW"/>
</dbReference>
<protein>
    <submittedName>
        <fullName evidence="5">Phosphocarrier protein</fullName>
    </submittedName>
</protein>
<dbReference type="PROSITE" id="PS51350">
    <property type="entry name" value="PTS_HPR_DOM"/>
    <property type="match status" value="1"/>
</dbReference>
<dbReference type="AlphaFoldDB" id="A0A239AN39"/>
<dbReference type="EMBL" id="FZOJ01000002">
    <property type="protein sequence ID" value="SNR96959.1"/>
    <property type="molecule type" value="Genomic_DNA"/>
</dbReference>
<name>A0A239AN39_9FIRM</name>
<reference evidence="6" key="1">
    <citation type="submission" date="2017-06" db="EMBL/GenBank/DDBJ databases">
        <authorList>
            <person name="Varghese N."/>
            <person name="Submissions S."/>
        </authorList>
    </citation>
    <scope>NUCLEOTIDE SEQUENCE [LARGE SCALE GENOMIC DNA]</scope>
    <source>
        <strain evidence="6">SCA</strain>
    </source>
</reference>
<feature type="domain" description="HPr" evidence="4">
    <location>
        <begin position="1"/>
        <end position="87"/>
    </location>
</feature>
<dbReference type="OrthoDB" id="9809047at2"/>
<dbReference type="Proteomes" id="UP000198304">
    <property type="component" value="Unassembled WGS sequence"/>
</dbReference>